<evidence type="ECO:0000256" key="1">
    <source>
        <dbReference type="SAM" id="Phobius"/>
    </source>
</evidence>
<protein>
    <submittedName>
        <fullName evidence="2">Membrane protein</fullName>
    </submittedName>
</protein>
<feature type="transmembrane region" description="Helical" evidence="1">
    <location>
        <begin position="20"/>
        <end position="38"/>
    </location>
</feature>
<proteinExistence type="predicted"/>
<organism evidence="2 3">
    <name type="scientific">Candidatus Criblamydia sequanensis CRIB-18</name>
    <dbReference type="NCBI Taxonomy" id="1437425"/>
    <lineage>
        <taxon>Bacteria</taxon>
        <taxon>Pseudomonadati</taxon>
        <taxon>Chlamydiota</taxon>
        <taxon>Chlamydiia</taxon>
        <taxon>Parachlamydiales</taxon>
        <taxon>Candidatus Criblamydiaceae</taxon>
        <taxon>Candidatus Criblamydia</taxon>
    </lineage>
</organism>
<evidence type="ECO:0000313" key="2">
    <source>
        <dbReference type="EMBL" id="CDR34780.1"/>
    </source>
</evidence>
<feature type="transmembrane region" description="Helical" evidence="1">
    <location>
        <begin position="113"/>
        <end position="138"/>
    </location>
</feature>
<dbReference type="RefSeq" id="WP_041018311.1">
    <property type="nucleotide sequence ID" value="NZ_CCEJ010000009.1"/>
</dbReference>
<evidence type="ECO:0000313" key="3">
    <source>
        <dbReference type="Proteomes" id="UP000031552"/>
    </source>
</evidence>
<keyword evidence="3" id="KW-1185">Reference proteome</keyword>
<comment type="caution">
    <text evidence="2">The sequence shown here is derived from an EMBL/GenBank/DDBJ whole genome shotgun (WGS) entry which is preliminary data.</text>
</comment>
<dbReference type="AlphaFoldDB" id="A0A090D2N8"/>
<sequence>MEKTASDEPIVVWSAYQVGFAAFISGPLGASFFIARNYKALQNIKAANKSLIIGLLGNFVLLTLAFLFFEKWDRSLVFGITVSYILFLSEFVKKFQGNELKELLANGAKKGSTLKLILISLGFFVLYNLIGISTLLLAEYWLETQLL</sequence>
<dbReference type="STRING" id="1437425.CSEC_1973"/>
<keyword evidence="1" id="KW-0472">Membrane</keyword>
<feature type="transmembrane region" description="Helical" evidence="1">
    <location>
        <begin position="75"/>
        <end position="92"/>
    </location>
</feature>
<feature type="transmembrane region" description="Helical" evidence="1">
    <location>
        <begin position="50"/>
        <end position="69"/>
    </location>
</feature>
<dbReference type="OrthoDB" id="983172at2"/>
<reference evidence="2" key="1">
    <citation type="submission" date="2013-12" db="EMBL/GenBank/DDBJ databases">
        <authorList>
            <person name="Linke B."/>
        </authorList>
    </citation>
    <scope>NUCLEOTIDE SEQUENCE [LARGE SCALE GENOMIC DNA]</scope>
    <source>
        <strain evidence="2">CRIB-18</strain>
    </source>
</reference>
<dbReference type="Proteomes" id="UP000031552">
    <property type="component" value="Unassembled WGS sequence"/>
</dbReference>
<reference evidence="2" key="2">
    <citation type="submission" date="2014-09" db="EMBL/GenBank/DDBJ databases">
        <title>Criblamydia sequanensis harbors a mega-plasmid encoding arsenite resistance.</title>
        <authorList>
            <person name="Bertelli C."/>
            <person name="Goesmann A."/>
            <person name="Greub G."/>
        </authorList>
    </citation>
    <scope>NUCLEOTIDE SEQUENCE [LARGE SCALE GENOMIC DNA]</scope>
    <source>
        <strain evidence="2">CRIB-18</strain>
    </source>
</reference>
<accession>A0A090D2N8</accession>
<keyword evidence="1" id="KW-1133">Transmembrane helix</keyword>
<name>A0A090D2N8_9BACT</name>
<dbReference type="EMBL" id="CCEJ010000009">
    <property type="protein sequence ID" value="CDR34780.1"/>
    <property type="molecule type" value="Genomic_DNA"/>
</dbReference>
<gene>
    <name evidence="2" type="ORF">CSEC_1973</name>
</gene>
<keyword evidence="1" id="KW-0812">Transmembrane</keyword>